<organism evidence="1 2">
    <name type="scientific">Pedobacter nyackensis</name>
    <dbReference type="NCBI Taxonomy" id="475255"/>
    <lineage>
        <taxon>Bacteria</taxon>
        <taxon>Pseudomonadati</taxon>
        <taxon>Bacteroidota</taxon>
        <taxon>Sphingobacteriia</taxon>
        <taxon>Sphingobacteriales</taxon>
        <taxon>Sphingobacteriaceae</taxon>
        <taxon>Pedobacter</taxon>
    </lineage>
</organism>
<protein>
    <recommendedName>
        <fullName evidence="3">Helix-turn-helix domain-containing protein</fullName>
    </recommendedName>
</protein>
<dbReference type="RefSeq" id="WP_084291051.1">
    <property type="nucleotide sequence ID" value="NZ_FWYB01000012.1"/>
</dbReference>
<reference evidence="1 2" key="1">
    <citation type="submission" date="2017-04" db="EMBL/GenBank/DDBJ databases">
        <authorList>
            <person name="Afonso C.L."/>
            <person name="Miller P.J."/>
            <person name="Scott M.A."/>
            <person name="Spackman E."/>
            <person name="Goraichik I."/>
            <person name="Dimitrov K.M."/>
            <person name="Suarez D.L."/>
            <person name="Swayne D.E."/>
        </authorList>
    </citation>
    <scope>NUCLEOTIDE SEQUENCE [LARGE SCALE GENOMIC DNA]</scope>
    <source>
        <strain evidence="1 2">DSM 19625</strain>
    </source>
</reference>
<gene>
    <name evidence="1" type="ORF">SAMN04488101_11234</name>
</gene>
<proteinExistence type="predicted"/>
<name>A0A1W2EFR4_9SPHI</name>
<evidence type="ECO:0000313" key="1">
    <source>
        <dbReference type="EMBL" id="SMD08507.1"/>
    </source>
</evidence>
<evidence type="ECO:0008006" key="3">
    <source>
        <dbReference type="Google" id="ProtNLM"/>
    </source>
</evidence>
<dbReference type="EMBL" id="FWYB01000012">
    <property type="protein sequence ID" value="SMD08507.1"/>
    <property type="molecule type" value="Genomic_DNA"/>
</dbReference>
<evidence type="ECO:0000313" key="2">
    <source>
        <dbReference type="Proteomes" id="UP000192678"/>
    </source>
</evidence>
<dbReference type="OrthoDB" id="773052at2"/>
<dbReference type="AlphaFoldDB" id="A0A1W2EFR4"/>
<dbReference type="Proteomes" id="UP000192678">
    <property type="component" value="Unassembled WGS sequence"/>
</dbReference>
<dbReference type="STRING" id="475255.SAMN04488101_11234"/>
<keyword evidence="2" id="KW-1185">Reference proteome</keyword>
<accession>A0A1W2EFR4</accession>
<sequence length="87" mass="10148">MIAILKRILLLLETYFEEQRVEQRLMKEASTRDNWLDCHTAKMMLRKGDRTLFNYVQAGKLISKKVGGANFYLESSVLDILNRPNSL</sequence>